<dbReference type="FunFam" id="3.10.410.10:FF:000001">
    <property type="entry name" value="Putative formate--tetrahydrofolate ligase"/>
    <property type="match status" value="1"/>
</dbReference>
<dbReference type="GO" id="GO:0004329">
    <property type="term" value="F:formate-tetrahydrofolate ligase activity"/>
    <property type="evidence" value="ECO:0007669"/>
    <property type="project" value="UniProtKB-UniRule"/>
</dbReference>
<comment type="similarity">
    <text evidence="7 8">Belongs to the formate--tetrahydrofolate ligase family.</text>
</comment>
<keyword evidence="3 8" id="KW-0436">Ligase</keyword>
<dbReference type="InterPro" id="IPR000559">
    <property type="entry name" value="Formate_THF_ligase"/>
</dbReference>
<dbReference type="Proteomes" id="UP000479132">
    <property type="component" value="Unassembled WGS sequence"/>
</dbReference>
<evidence type="ECO:0000256" key="6">
    <source>
        <dbReference type="ARBA" id="ARBA00049033"/>
    </source>
</evidence>
<evidence type="ECO:0000256" key="8">
    <source>
        <dbReference type="HAMAP-Rule" id="MF_01543"/>
    </source>
</evidence>
<dbReference type="EMBL" id="JAALLS010000017">
    <property type="protein sequence ID" value="NGP89217.1"/>
    <property type="molecule type" value="Genomic_DNA"/>
</dbReference>
<dbReference type="EC" id="6.3.4.3" evidence="8"/>
<evidence type="ECO:0000256" key="7">
    <source>
        <dbReference type="ARBA" id="ARBA00061363"/>
    </source>
</evidence>
<keyword evidence="10" id="KW-1185">Reference proteome</keyword>
<dbReference type="Gene3D" id="3.40.50.300">
    <property type="entry name" value="P-loop containing nucleotide triphosphate hydrolases"/>
    <property type="match status" value="1"/>
</dbReference>
<gene>
    <name evidence="8" type="primary">fhs</name>
    <name evidence="9" type="ORF">G3569_12730</name>
</gene>
<sequence>MESIKIAQQAPLNHMRQFMADLELDEENFEFYGKYTGKIRLNVMEKFKDRQDGKLILVTAMTPTPAGEGKTLTSIGLGQGLQKIGKKPLITLREPSLGPVFGIKGGAAGGGYSQVIPMERINLHFNGDIHALSTAHNLLAAMLDNHIYKGNELDIDVTNELWNRAMDMNDRALRNTVVGLGGRVNGVPRECSFLITAASEIMAILALATSRADLKERLGDIVVGYNRAGKAVRARDLGAHKAMAMVLNEAIMPNLVQTLEHVPTLIHAGPFANIAHGTSSIIANKIGLKLADYVVTEAGFGADLGAEKFFDIVCRSSDIWPSAVVLVATCRAIKHHGGLSVDEAQNGYNDPEIFERGLENLKAHIKNMKKFDVPLVVAVNKFEGDRQEDIDKIIATCEELGVECAPHEGFAKGGEGVTELAYKTAELADDNPNPSKVTLYDLEEPVEEKVQKVATEIYGAGDIYFEKKALKNLARFKELGYGDLPICIAKTQSSLSDNPKLKGAPEGFTLTVTDVQLSAGARFLVIICGNMMLMPGLPKRPAAMDMDVDEDGVITGLF</sequence>
<dbReference type="AlphaFoldDB" id="A0A6M1T584"/>
<comment type="pathway">
    <text evidence="1 8">One-carbon metabolism; tetrahydrofolate interconversion.</text>
</comment>
<dbReference type="FunFam" id="3.30.1510.10:FF:000001">
    <property type="entry name" value="Formate--tetrahydrofolate ligase"/>
    <property type="match status" value="1"/>
</dbReference>
<evidence type="ECO:0000256" key="2">
    <source>
        <dbReference type="ARBA" id="ARBA00022563"/>
    </source>
</evidence>
<comment type="caution">
    <text evidence="9">The sequence shown here is derived from an EMBL/GenBank/DDBJ whole genome shotgun (WGS) entry which is preliminary data.</text>
</comment>
<dbReference type="GO" id="GO:0005524">
    <property type="term" value="F:ATP binding"/>
    <property type="evidence" value="ECO:0007669"/>
    <property type="project" value="UniProtKB-UniRule"/>
</dbReference>
<dbReference type="NCBIfam" id="NF010030">
    <property type="entry name" value="PRK13505.1"/>
    <property type="match status" value="1"/>
</dbReference>
<dbReference type="CDD" id="cd00477">
    <property type="entry name" value="FTHFS"/>
    <property type="match status" value="1"/>
</dbReference>
<accession>A0A6M1T584</accession>
<dbReference type="GO" id="GO:0035999">
    <property type="term" value="P:tetrahydrofolate interconversion"/>
    <property type="evidence" value="ECO:0007669"/>
    <property type="project" value="UniProtKB-UniRule"/>
</dbReference>
<evidence type="ECO:0000256" key="3">
    <source>
        <dbReference type="ARBA" id="ARBA00022598"/>
    </source>
</evidence>
<dbReference type="InterPro" id="IPR027417">
    <property type="entry name" value="P-loop_NTPase"/>
</dbReference>
<evidence type="ECO:0000313" key="10">
    <source>
        <dbReference type="Proteomes" id="UP000479132"/>
    </source>
</evidence>
<dbReference type="Pfam" id="PF01268">
    <property type="entry name" value="FTHFS"/>
    <property type="match status" value="1"/>
</dbReference>
<dbReference type="Gene3D" id="3.30.1510.10">
    <property type="entry name" value="Domain 2, N(10)-formyltetrahydrofolate synthetase"/>
    <property type="match status" value="1"/>
</dbReference>
<keyword evidence="4 8" id="KW-0547">Nucleotide-binding</keyword>
<dbReference type="RefSeq" id="WP_165269727.1">
    <property type="nucleotide sequence ID" value="NZ_JAALLS010000017.1"/>
</dbReference>
<evidence type="ECO:0000256" key="4">
    <source>
        <dbReference type="ARBA" id="ARBA00022741"/>
    </source>
</evidence>
<dbReference type="SUPFAM" id="SSF52540">
    <property type="entry name" value="P-loop containing nucleoside triphosphate hydrolases"/>
    <property type="match status" value="1"/>
</dbReference>
<keyword evidence="5 8" id="KW-0067">ATP-binding</keyword>
<evidence type="ECO:0000256" key="5">
    <source>
        <dbReference type="ARBA" id="ARBA00022840"/>
    </source>
</evidence>
<organism evidence="9 10">
    <name type="scientific">Fodinibius halophilus</name>
    <dbReference type="NCBI Taxonomy" id="1736908"/>
    <lineage>
        <taxon>Bacteria</taxon>
        <taxon>Pseudomonadati</taxon>
        <taxon>Balneolota</taxon>
        <taxon>Balneolia</taxon>
        <taxon>Balneolales</taxon>
        <taxon>Balneolaceae</taxon>
        <taxon>Fodinibius</taxon>
    </lineage>
</organism>
<dbReference type="UniPathway" id="UPA00193"/>
<evidence type="ECO:0000313" key="9">
    <source>
        <dbReference type="EMBL" id="NGP89217.1"/>
    </source>
</evidence>
<protein>
    <recommendedName>
        <fullName evidence="8">Formate--tetrahydrofolate ligase</fullName>
        <ecNumber evidence="8">6.3.4.3</ecNumber>
    </recommendedName>
    <alternativeName>
        <fullName evidence="8">Formyltetrahydrofolate synthetase</fullName>
        <shortName evidence="8">FHS</shortName>
        <shortName evidence="8">FTHFS</shortName>
    </alternativeName>
</protein>
<reference evidence="9 10" key="1">
    <citation type="submission" date="2020-02" db="EMBL/GenBank/DDBJ databases">
        <title>Aliifodinibius halophilus 2W32, complete genome.</title>
        <authorList>
            <person name="Li Y."/>
            <person name="Wu S."/>
        </authorList>
    </citation>
    <scope>NUCLEOTIDE SEQUENCE [LARGE SCALE GENOMIC DNA]</scope>
    <source>
        <strain evidence="9 10">2W32</strain>
    </source>
</reference>
<dbReference type="PROSITE" id="PS00721">
    <property type="entry name" value="FTHFS_1"/>
    <property type="match status" value="1"/>
</dbReference>
<dbReference type="InterPro" id="IPR020628">
    <property type="entry name" value="Formate_THF_ligase_CS"/>
</dbReference>
<comment type="catalytic activity">
    <reaction evidence="6 8">
        <text>(6S)-5,6,7,8-tetrahydrofolate + formate + ATP = (6R)-10-formyltetrahydrofolate + ADP + phosphate</text>
        <dbReference type="Rhea" id="RHEA:20221"/>
        <dbReference type="ChEBI" id="CHEBI:15740"/>
        <dbReference type="ChEBI" id="CHEBI:30616"/>
        <dbReference type="ChEBI" id="CHEBI:43474"/>
        <dbReference type="ChEBI" id="CHEBI:57453"/>
        <dbReference type="ChEBI" id="CHEBI:195366"/>
        <dbReference type="ChEBI" id="CHEBI:456216"/>
        <dbReference type="EC" id="6.3.4.3"/>
    </reaction>
</comment>
<evidence type="ECO:0000256" key="1">
    <source>
        <dbReference type="ARBA" id="ARBA00004777"/>
    </source>
</evidence>
<name>A0A6M1T584_9BACT</name>
<dbReference type="Gene3D" id="3.10.410.10">
    <property type="entry name" value="Formyltetrahydrofolate synthetase, domain 3"/>
    <property type="match status" value="1"/>
</dbReference>
<feature type="binding site" evidence="8">
    <location>
        <begin position="64"/>
        <end position="71"/>
    </location>
    <ligand>
        <name>ATP</name>
        <dbReference type="ChEBI" id="CHEBI:30616"/>
    </ligand>
</feature>
<proteinExistence type="inferred from homology"/>
<dbReference type="HAMAP" id="MF_01543">
    <property type="entry name" value="FTHFS"/>
    <property type="match status" value="1"/>
</dbReference>
<keyword evidence="2 8" id="KW-0554">One-carbon metabolism</keyword>